<keyword evidence="2" id="KW-0472">Membrane</keyword>
<evidence type="ECO:0000256" key="2">
    <source>
        <dbReference type="SAM" id="Phobius"/>
    </source>
</evidence>
<organism evidence="3 4">
    <name type="scientific">Colocasia esculenta</name>
    <name type="common">Wild taro</name>
    <name type="synonym">Arum esculentum</name>
    <dbReference type="NCBI Taxonomy" id="4460"/>
    <lineage>
        <taxon>Eukaryota</taxon>
        <taxon>Viridiplantae</taxon>
        <taxon>Streptophyta</taxon>
        <taxon>Embryophyta</taxon>
        <taxon>Tracheophyta</taxon>
        <taxon>Spermatophyta</taxon>
        <taxon>Magnoliopsida</taxon>
        <taxon>Liliopsida</taxon>
        <taxon>Araceae</taxon>
        <taxon>Aroideae</taxon>
        <taxon>Colocasieae</taxon>
        <taxon>Colocasia</taxon>
    </lineage>
</organism>
<proteinExistence type="predicted"/>
<feature type="transmembrane region" description="Helical" evidence="2">
    <location>
        <begin position="138"/>
        <end position="161"/>
    </location>
</feature>
<evidence type="ECO:0000313" key="4">
    <source>
        <dbReference type="Proteomes" id="UP000652761"/>
    </source>
</evidence>
<comment type="caution">
    <text evidence="3">The sequence shown here is derived from an EMBL/GenBank/DDBJ whole genome shotgun (WGS) entry which is preliminary data.</text>
</comment>
<evidence type="ECO:0000256" key="1">
    <source>
        <dbReference type="SAM" id="MobiDB-lite"/>
    </source>
</evidence>
<accession>A0A843TED6</accession>
<evidence type="ECO:0000313" key="3">
    <source>
        <dbReference type="EMBL" id="MQL68547.1"/>
    </source>
</evidence>
<dbReference type="PANTHER" id="PTHR34575:SF6">
    <property type="entry name" value="EXPRESSED PROTEIN"/>
    <property type="match status" value="1"/>
</dbReference>
<feature type="region of interest" description="Disordered" evidence="1">
    <location>
        <begin position="1"/>
        <end position="32"/>
    </location>
</feature>
<keyword evidence="2" id="KW-1133">Transmembrane helix</keyword>
<dbReference type="InterPro" id="IPR021855">
    <property type="entry name" value="PAM68-like"/>
</dbReference>
<protein>
    <recommendedName>
        <fullName evidence="5">PAM68-like protein</fullName>
    </recommendedName>
</protein>
<dbReference type="OrthoDB" id="678088at2759"/>
<feature type="compositionally biased region" description="Polar residues" evidence="1">
    <location>
        <begin position="11"/>
        <end position="22"/>
    </location>
</feature>
<dbReference type="EMBL" id="NMUH01000016">
    <property type="protein sequence ID" value="MQL68547.1"/>
    <property type="molecule type" value="Genomic_DNA"/>
</dbReference>
<keyword evidence="4" id="KW-1185">Reference proteome</keyword>
<dbReference type="Proteomes" id="UP000652761">
    <property type="component" value="Unassembled WGS sequence"/>
</dbReference>
<feature type="transmembrane region" description="Helical" evidence="2">
    <location>
        <begin position="107"/>
        <end position="126"/>
    </location>
</feature>
<dbReference type="Pfam" id="PF11947">
    <property type="entry name" value="DUF3464"/>
    <property type="match status" value="1"/>
</dbReference>
<dbReference type="PANTHER" id="PTHR34575">
    <property type="entry name" value="PROTEIN PAM68, CHLOROPLASTIC"/>
    <property type="match status" value="1"/>
</dbReference>
<feature type="compositionally biased region" description="Basic and acidic residues" evidence="1">
    <location>
        <begin position="59"/>
        <end position="81"/>
    </location>
</feature>
<gene>
    <name evidence="3" type="ORF">Taro_000856</name>
</gene>
<name>A0A843TED6_COLES</name>
<sequence length="196" mass="20891">MATPARLQALQLPSRTPRTTASPWPGRAPPAILHAISSSGRKRQRLAQAGARGFSLAAAEKKGSRGEDEAGRSNRGGRDGGGDGGGDGNDEDDAIPQVVFDRMVRRVVASVATPMAGGVGLLFVMSTLKESGAWDVPAWLPFVTTLVCFGTSALGMAYGTLSTSWDPEREGSVLGWGEVRRNWPELWKDDDEERGR</sequence>
<keyword evidence="2" id="KW-0812">Transmembrane</keyword>
<reference evidence="3" key="1">
    <citation type="submission" date="2017-07" db="EMBL/GenBank/DDBJ databases">
        <title>Taro Niue Genome Assembly and Annotation.</title>
        <authorList>
            <person name="Atibalentja N."/>
            <person name="Keating K."/>
            <person name="Fields C.J."/>
        </authorList>
    </citation>
    <scope>NUCLEOTIDE SEQUENCE</scope>
    <source>
        <strain evidence="3">Niue_2</strain>
        <tissue evidence="3">Leaf</tissue>
    </source>
</reference>
<dbReference type="AlphaFoldDB" id="A0A843TED6"/>
<evidence type="ECO:0008006" key="5">
    <source>
        <dbReference type="Google" id="ProtNLM"/>
    </source>
</evidence>
<feature type="region of interest" description="Disordered" evidence="1">
    <location>
        <begin position="57"/>
        <end position="93"/>
    </location>
</feature>